<name>A0AAV2K2A2_KNICA</name>
<feature type="region of interest" description="Disordered" evidence="1">
    <location>
        <begin position="14"/>
        <end position="60"/>
    </location>
</feature>
<evidence type="ECO:0000256" key="1">
    <source>
        <dbReference type="SAM" id="MobiDB-lite"/>
    </source>
</evidence>
<proteinExistence type="predicted"/>
<dbReference type="AlphaFoldDB" id="A0AAV2K2A2"/>
<accession>A0AAV2K2A2</accession>
<dbReference type="Proteomes" id="UP001497482">
    <property type="component" value="Chromosome 16"/>
</dbReference>
<dbReference type="EMBL" id="OZ035838">
    <property type="protein sequence ID" value="CAL1584012.1"/>
    <property type="molecule type" value="Genomic_DNA"/>
</dbReference>
<keyword evidence="3" id="KW-1185">Reference proteome</keyword>
<reference evidence="2 3" key="1">
    <citation type="submission" date="2024-04" db="EMBL/GenBank/DDBJ databases">
        <authorList>
            <person name="Waldvogel A.-M."/>
            <person name="Schoenle A."/>
        </authorList>
    </citation>
    <scope>NUCLEOTIDE SEQUENCE [LARGE SCALE GENOMIC DNA]</scope>
</reference>
<protein>
    <submittedName>
        <fullName evidence="2">Uncharacterized protein</fullName>
    </submittedName>
</protein>
<gene>
    <name evidence="2" type="ORF">KC01_LOCUS14406</name>
</gene>
<sequence>MILWPRIHAFIRQPRPAGMGGAEDHQEARAPSGGGRVPTPSTTEGPELISNGRAQQPQQTHAAKFQQLMKLVTELTIDTEERLKGVIDPHHKVQATGSARSHCDFRKAAAEPCQKRVFEERQRTADEIFDEEAERA</sequence>
<organism evidence="2 3">
    <name type="scientific">Knipowitschia caucasica</name>
    <name type="common">Caucasian dwarf goby</name>
    <name type="synonym">Pomatoschistus caucasicus</name>
    <dbReference type="NCBI Taxonomy" id="637954"/>
    <lineage>
        <taxon>Eukaryota</taxon>
        <taxon>Metazoa</taxon>
        <taxon>Chordata</taxon>
        <taxon>Craniata</taxon>
        <taxon>Vertebrata</taxon>
        <taxon>Euteleostomi</taxon>
        <taxon>Actinopterygii</taxon>
        <taxon>Neopterygii</taxon>
        <taxon>Teleostei</taxon>
        <taxon>Neoteleostei</taxon>
        <taxon>Acanthomorphata</taxon>
        <taxon>Gobiaria</taxon>
        <taxon>Gobiiformes</taxon>
        <taxon>Gobioidei</taxon>
        <taxon>Gobiidae</taxon>
        <taxon>Gobiinae</taxon>
        <taxon>Knipowitschia</taxon>
    </lineage>
</organism>
<evidence type="ECO:0000313" key="3">
    <source>
        <dbReference type="Proteomes" id="UP001497482"/>
    </source>
</evidence>
<evidence type="ECO:0000313" key="2">
    <source>
        <dbReference type="EMBL" id="CAL1584012.1"/>
    </source>
</evidence>